<organism evidence="3">
    <name type="scientific">Caenorhabditis brenneri</name>
    <name type="common">Nematode worm</name>
    <dbReference type="NCBI Taxonomy" id="135651"/>
    <lineage>
        <taxon>Eukaryota</taxon>
        <taxon>Metazoa</taxon>
        <taxon>Ecdysozoa</taxon>
        <taxon>Nematoda</taxon>
        <taxon>Chromadorea</taxon>
        <taxon>Rhabditida</taxon>
        <taxon>Rhabditina</taxon>
        <taxon>Rhabditomorpha</taxon>
        <taxon>Rhabditoidea</taxon>
        <taxon>Rhabditidae</taxon>
        <taxon>Peloderinae</taxon>
        <taxon>Caenorhabditis</taxon>
    </lineage>
</organism>
<dbReference type="AlphaFoldDB" id="G0MGZ6"/>
<accession>G0MGZ6</accession>
<feature type="transmembrane region" description="Helical" evidence="1">
    <location>
        <begin position="6"/>
        <end position="29"/>
    </location>
</feature>
<reference evidence="3" key="1">
    <citation type="submission" date="2011-07" db="EMBL/GenBank/DDBJ databases">
        <authorList>
            <consortium name="Caenorhabditis brenneri Sequencing and Analysis Consortium"/>
            <person name="Wilson R.K."/>
        </authorList>
    </citation>
    <scope>NUCLEOTIDE SEQUENCE [LARGE SCALE GENOMIC DNA]</scope>
    <source>
        <strain evidence="3">PB2801</strain>
    </source>
</reference>
<sequence length="92" mass="10355">MDFCVVLYLSTAITACIVLGCYISVLLAYQKRKATIMLKKEEDVEEEANEKEDGVKNEQEDVGRVVVSPYHQYMETVVVDSMSGDGSEHEFV</sequence>
<keyword evidence="1" id="KW-1133">Transmembrane helix</keyword>
<gene>
    <name evidence="2" type="ORF">CAEBREN_01074</name>
</gene>
<dbReference type="InParanoid" id="G0MGZ6"/>
<evidence type="ECO:0000313" key="3">
    <source>
        <dbReference type="Proteomes" id="UP000008068"/>
    </source>
</evidence>
<keyword evidence="1" id="KW-0472">Membrane</keyword>
<dbReference type="EMBL" id="GL379794">
    <property type="protein sequence ID" value="EGT57927.1"/>
    <property type="molecule type" value="Genomic_DNA"/>
</dbReference>
<evidence type="ECO:0000313" key="2">
    <source>
        <dbReference type="EMBL" id="EGT57927.1"/>
    </source>
</evidence>
<proteinExistence type="predicted"/>
<keyword evidence="3" id="KW-1185">Reference proteome</keyword>
<dbReference type="Proteomes" id="UP000008068">
    <property type="component" value="Unassembled WGS sequence"/>
</dbReference>
<protein>
    <submittedName>
        <fullName evidence="2">Uncharacterized protein</fullName>
    </submittedName>
</protein>
<evidence type="ECO:0000256" key="1">
    <source>
        <dbReference type="SAM" id="Phobius"/>
    </source>
</evidence>
<keyword evidence="1" id="KW-0812">Transmembrane</keyword>
<name>G0MGZ6_CAEBE</name>
<dbReference type="HOGENOM" id="CLU_2415247_0_0_1"/>